<protein>
    <submittedName>
        <fullName evidence="1">Uncharacterized protein</fullName>
    </submittedName>
</protein>
<keyword evidence="2" id="KW-1185">Reference proteome</keyword>
<evidence type="ECO:0000313" key="1">
    <source>
        <dbReference type="EMBL" id="GFY91199.1"/>
    </source>
</evidence>
<comment type="caution">
    <text evidence="1">The sequence shown here is derived from an EMBL/GenBank/DDBJ whole genome shotgun (WGS) entry which is preliminary data.</text>
</comment>
<reference evidence="1 2" key="1">
    <citation type="submission" date="2019-07" db="EMBL/GenBank/DDBJ databases">
        <title>De Novo Assembly of kiwifruit Actinidia rufa.</title>
        <authorList>
            <person name="Sugita-Konishi S."/>
            <person name="Sato K."/>
            <person name="Mori E."/>
            <person name="Abe Y."/>
            <person name="Kisaki G."/>
            <person name="Hamano K."/>
            <person name="Suezawa K."/>
            <person name="Otani M."/>
            <person name="Fukuda T."/>
            <person name="Manabe T."/>
            <person name="Gomi K."/>
            <person name="Tabuchi M."/>
            <person name="Akimitsu K."/>
            <person name="Kataoka I."/>
        </authorList>
    </citation>
    <scope>NUCLEOTIDE SEQUENCE [LARGE SCALE GENOMIC DNA]</scope>
    <source>
        <strain evidence="2">cv. Fuchu</strain>
    </source>
</reference>
<dbReference type="OrthoDB" id="759447at2759"/>
<organism evidence="1 2">
    <name type="scientific">Actinidia rufa</name>
    <dbReference type="NCBI Taxonomy" id="165716"/>
    <lineage>
        <taxon>Eukaryota</taxon>
        <taxon>Viridiplantae</taxon>
        <taxon>Streptophyta</taxon>
        <taxon>Embryophyta</taxon>
        <taxon>Tracheophyta</taxon>
        <taxon>Spermatophyta</taxon>
        <taxon>Magnoliopsida</taxon>
        <taxon>eudicotyledons</taxon>
        <taxon>Gunneridae</taxon>
        <taxon>Pentapetalae</taxon>
        <taxon>asterids</taxon>
        <taxon>Ericales</taxon>
        <taxon>Actinidiaceae</taxon>
        <taxon>Actinidia</taxon>
    </lineage>
</organism>
<proteinExistence type="predicted"/>
<evidence type="ECO:0000313" key="2">
    <source>
        <dbReference type="Proteomes" id="UP000585474"/>
    </source>
</evidence>
<sequence length="137" mass="16359">MDARRRDHDRCPKTPPRQTKLILPPLNAPIARVLMEIKNEEFVKWPEKIKINPLQRNKNKYCEFYRDHTKHKRLFLTKGALIKRGYLRKFVSDHLRPATPERTYINNKLTARDIQTIHGILGQEDVLHLRGRDMLEK</sequence>
<dbReference type="EMBL" id="BJWL01000007">
    <property type="protein sequence ID" value="GFY91199.1"/>
    <property type="molecule type" value="Genomic_DNA"/>
</dbReference>
<dbReference type="Proteomes" id="UP000585474">
    <property type="component" value="Unassembled WGS sequence"/>
</dbReference>
<dbReference type="AlphaFoldDB" id="A0A7J0EZ00"/>
<name>A0A7J0EZ00_9ERIC</name>
<accession>A0A7J0EZ00</accession>
<gene>
    <name evidence="1" type="ORF">Acr_07g0013950</name>
</gene>